<evidence type="ECO:0000256" key="2">
    <source>
        <dbReference type="ARBA" id="ARBA00001947"/>
    </source>
</evidence>
<evidence type="ECO:0000259" key="14">
    <source>
        <dbReference type="SMART" id="SM00849"/>
    </source>
</evidence>
<dbReference type="InterPro" id="IPR050855">
    <property type="entry name" value="NDM-1-like"/>
</dbReference>
<comment type="subunit">
    <text evidence="5">Monomer.</text>
</comment>
<evidence type="ECO:0000256" key="1">
    <source>
        <dbReference type="ARBA" id="ARBA00001526"/>
    </source>
</evidence>
<feature type="domain" description="Metallo-beta-lactamase" evidence="14">
    <location>
        <begin position="43"/>
        <end position="205"/>
    </location>
</feature>
<keyword evidence="10" id="KW-0378">Hydrolase</keyword>
<keyword evidence="7" id="KW-0479">Metal-binding</keyword>
<dbReference type="InterPro" id="IPR058199">
    <property type="entry name" value="BlaB//VIM/IMP-1"/>
</dbReference>
<protein>
    <recommendedName>
        <fullName evidence="6">beta-lactamase</fullName>
        <ecNumber evidence="6">3.5.2.6</ecNumber>
    </recommendedName>
</protein>
<dbReference type="SUPFAM" id="SSF56281">
    <property type="entry name" value="Metallo-hydrolase/oxidoreductase"/>
    <property type="match status" value="1"/>
</dbReference>
<feature type="signal peptide" evidence="13">
    <location>
        <begin position="1"/>
        <end position="17"/>
    </location>
</feature>
<evidence type="ECO:0000256" key="7">
    <source>
        <dbReference type="ARBA" id="ARBA00022723"/>
    </source>
</evidence>
<dbReference type="RefSeq" id="WP_008484711.1">
    <property type="nucleotide sequence ID" value="NZ_AMRI01000013.1"/>
</dbReference>
<gene>
    <name evidence="15" type="ORF">B3C1_10432</name>
</gene>
<evidence type="ECO:0000256" key="9">
    <source>
        <dbReference type="ARBA" id="ARBA00022764"/>
    </source>
</evidence>
<feature type="chain" id="PRO_5003858909" description="beta-lactamase" evidence="13">
    <location>
        <begin position="18"/>
        <end position="224"/>
    </location>
</feature>
<dbReference type="OrthoDB" id="420651at2"/>
<comment type="similarity">
    <text evidence="4">Belongs to the metallo-beta-lactamase superfamily. Class-B beta-lactamase family.</text>
</comment>
<dbReference type="PANTHER" id="PTHR42951">
    <property type="entry name" value="METALLO-BETA-LACTAMASE DOMAIN-CONTAINING"/>
    <property type="match status" value="1"/>
</dbReference>
<dbReference type="EMBL" id="AMRI01000013">
    <property type="protein sequence ID" value="EKE73026.1"/>
    <property type="molecule type" value="Genomic_DNA"/>
</dbReference>
<dbReference type="STRING" id="745411.B3C1_10432"/>
<evidence type="ECO:0000256" key="6">
    <source>
        <dbReference type="ARBA" id="ARBA00012865"/>
    </source>
</evidence>
<dbReference type="eggNOG" id="COG0491">
    <property type="taxonomic scope" value="Bacteria"/>
</dbReference>
<evidence type="ECO:0000256" key="11">
    <source>
        <dbReference type="ARBA" id="ARBA00022833"/>
    </source>
</evidence>
<evidence type="ECO:0000256" key="4">
    <source>
        <dbReference type="ARBA" id="ARBA00005250"/>
    </source>
</evidence>
<dbReference type="Gene3D" id="3.60.15.10">
    <property type="entry name" value="Ribonuclease Z/Hydroxyacylglutathione hydrolase-like"/>
    <property type="match status" value="1"/>
</dbReference>
<name>K2IRZ0_9GAMM</name>
<dbReference type="Pfam" id="PF00753">
    <property type="entry name" value="Lactamase_B"/>
    <property type="match status" value="1"/>
</dbReference>
<evidence type="ECO:0000256" key="10">
    <source>
        <dbReference type="ARBA" id="ARBA00022801"/>
    </source>
</evidence>
<evidence type="ECO:0000256" key="12">
    <source>
        <dbReference type="ARBA" id="ARBA00023251"/>
    </source>
</evidence>
<comment type="subcellular location">
    <subcellularLocation>
        <location evidence="3">Periplasm</location>
    </subcellularLocation>
</comment>
<comment type="cofactor">
    <cofactor evidence="2">
        <name>Zn(2+)</name>
        <dbReference type="ChEBI" id="CHEBI:29105"/>
    </cofactor>
</comment>
<dbReference type="NCBIfam" id="NF033088">
    <property type="entry name" value="bla_subclass_B1"/>
    <property type="match status" value="1"/>
</dbReference>
<dbReference type="InterPro" id="IPR001279">
    <property type="entry name" value="Metallo-B-lactamas"/>
</dbReference>
<keyword evidence="9" id="KW-0574">Periplasm</keyword>
<dbReference type="GO" id="GO:0017001">
    <property type="term" value="P:antibiotic catabolic process"/>
    <property type="evidence" value="ECO:0007669"/>
    <property type="project" value="UniProtKB-ARBA"/>
</dbReference>
<dbReference type="EC" id="3.5.2.6" evidence="6"/>
<evidence type="ECO:0000256" key="8">
    <source>
        <dbReference type="ARBA" id="ARBA00022729"/>
    </source>
</evidence>
<comment type="catalytic activity">
    <reaction evidence="1">
        <text>a beta-lactam + H2O = a substituted beta-amino acid</text>
        <dbReference type="Rhea" id="RHEA:20401"/>
        <dbReference type="ChEBI" id="CHEBI:15377"/>
        <dbReference type="ChEBI" id="CHEBI:35627"/>
        <dbReference type="ChEBI" id="CHEBI:140347"/>
        <dbReference type="EC" id="3.5.2.6"/>
    </reaction>
</comment>
<dbReference type="InterPro" id="IPR036866">
    <property type="entry name" value="RibonucZ/Hydroxyglut_hydro"/>
</dbReference>
<keyword evidence="16" id="KW-1185">Reference proteome</keyword>
<accession>K2IRZ0</accession>
<evidence type="ECO:0000256" key="3">
    <source>
        <dbReference type="ARBA" id="ARBA00004418"/>
    </source>
</evidence>
<organism evidence="15 16">
    <name type="scientific">Gallaecimonas xiamenensis 3-C-1</name>
    <dbReference type="NCBI Taxonomy" id="745411"/>
    <lineage>
        <taxon>Bacteria</taxon>
        <taxon>Pseudomonadati</taxon>
        <taxon>Pseudomonadota</taxon>
        <taxon>Gammaproteobacteria</taxon>
        <taxon>Enterobacterales</taxon>
        <taxon>Gallaecimonadaceae</taxon>
        <taxon>Gallaecimonas</taxon>
    </lineage>
</organism>
<keyword evidence="12" id="KW-0046">Antibiotic resistance</keyword>
<sequence length="224" mass="24200">MKTPWLLALLGSFSLHAMDIKPLSDHLYRYTLVGDFAPYGKVPTNGVIYLQGNKALLVDTGWDLVQGRELLNWIQAKGIKDVDVVLTHSHLDRRGGMGVFLDAGLPVWAHESTAALLKEPRLTVWSGSQLKLGPAELYYPGAGHSPDNLVVWFAGQSVLFGGCLVKDEEAKSLGNLEDADLGHWPVAITALEQRFGQAKVVIPGHGPSLGPGALAHTLSLLKKP</sequence>
<evidence type="ECO:0000256" key="5">
    <source>
        <dbReference type="ARBA" id="ARBA00011245"/>
    </source>
</evidence>
<dbReference type="SMART" id="SM00849">
    <property type="entry name" value="Lactamase_B"/>
    <property type="match status" value="1"/>
</dbReference>
<comment type="caution">
    <text evidence="15">The sequence shown here is derived from an EMBL/GenBank/DDBJ whole genome shotgun (WGS) entry which is preliminary data.</text>
</comment>
<keyword evidence="8 13" id="KW-0732">Signal</keyword>
<keyword evidence="11" id="KW-0862">Zinc</keyword>
<evidence type="ECO:0000313" key="15">
    <source>
        <dbReference type="EMBL" id="EKE73026.1"/>
    </source>
</evidence>
<dbReference type="AlphaFoldDB" id="K2IRZ0"/>
<reference evidence="15 16" key="1">
    <citation type="journal article" date="2012" name="J. Bacteriol.">
        <title>Genome Sequence of Gallaecimonas xiamenensis Type Strain 3-C-1.</title>
        <authorList>
            <person name="Lai Q."/>
            <person name="Wang L."/>
            <person name="Wang W."/>
            <person name="Shao Z."/>
        </authorList>
    </citation>
    <scope>NUCLEOTIDE SEQUENCE [LARGE SCALE GENOMIC DNA]</scope>
    <source>
        <strain evidence="15 16">3-C-1</strain>
    </source>
</reference>
<proteinExistence type="inferred from homology"/>
<dbReference type="Proteomes" id="UP000006755">
    <property type="component" value="Unassembled WGS sequence"/>
</dbReference>
<evidence type="ECO:0000313" key="16">
    <source>
        <dbReference type="Proteomes" id="UP000006755"/>
    </source>
</evidence>
<evidence type="ECO:0000256" key="13">
    <source>
        <dbReference type="SAM" id="SignalP"/>
    </source>
</evidence>
<dbReference type="PANTHER" id="PTHR42951:SF4">
    <property type="entry name" value="ACYL-COENZYME A THIOESTERASE MBLAC2"/>
    <property type="match status" value="1"/>
</dbReference>